<keyword evidence="1" id="KW-0614">Plasmid</keyword>
<organism evidence="1 2">
    <name type="scientific">Acinetobacter soli</name>
    <dbReference type="NCBI Taxonomy" id="487316"/>
    <lineage>
        <taxon>Bacteria</taxon>
        <taxon>Pseudomonadati</taxon>
        <taxon>Pseudomonadota</taxon>
        <taxon>Gammaproteobacteria</taxon>
        <taxon>Moraxellales</taxon>
        <taxon>Moraxellaceae</taxon>
        <taxon>Acinetobacter</taxon>
    </lineage>
</organism>
<evidence type="ECO:0000313" key="1">
    <source>
        <dbReference type="EMBL" id="WND07312.1"/>
    </source>
</evidence>
<protein>
    <recommendedName>
        <fullName evidence="3">Pyridoxamine 5'-phosphate oxidase</fullName>
    </recommendedName>
</protein>
<dbReference type="EMBL" id="CP134207">
    <property type="protein sequence ID" value="WND07312.1"/>
    <property type="molecule type" value="Genomic_DNA"/>
</dbReference>
<evidence type="ECO:0000313" key="2">
    <source>
        <dbReference type="Proteomes" id="UP001256400"/>
    </source>
</evidence>
<sequence>MCLVYQVKTSCFFSTHQSLGFVDFRGNRQYITQGNVSADDRAALFLMDYPGQRRLKIYAHVEVKSFADDPALASKLILPEYKGKAERAMLLHLDAFDWNCPQHITPRFTEAEINQAILPLRNRLIDLETEVSHLRAKLAVNKGVET</sequence>
<name>A0AB38Z0V1_9GAMM</name>
<accession>A0AB38Z0V1</accession>
<gene>
    <name evidence="1" type="ORF">RHP80_15820</name>
</gene>
<dbReference type="Proteomes" id="UP001256400">
    <property type="component" value="Plasmid unnamed1"/>
</dbReference>
<dbReference type="RefSeq" id="WP_310864989.1">
    <property type="nucleotide sequence ID" value="NZ_CP134207.1"/>
</dbReference>
<geneLocation type="plasmid" evidence="1 2">
    <name>unnamed1</name>
</geneLocation>
<dbReference type="AlphaFoldDB" id="A0AB38Z0V1"/>
<reference evidence="1" key="1">
    <citation type="submission" date="2023-09" db="EMBL/GenBank/DDBJ databases">
        <title>Acinetobacter soli.</title>
        <authorList>
            <person name="Kim B."/>
            <person name="Kim D."/>
            <person name="Park D."/>
        </authorList>
    </citation>
    <scope>NUCLEOTIDE SEQUENCE</scope>
    <source>
        <strain evidence="1">2023.05</strain>
        <plasmid evidence="1">unnamed1</plasmid>
    </source>
</reference>
<evidence type="ECO:0008006" key="3">
    <source>
        <dbReference type="Google" id="ProtNLM"/>
    </source>
</evidence>
<proteinExistence type="predicted"/>